<dbReference type="GO" id="GO:0016780">
    <property type="term" value="F:phosphotransferase activity, for other substituted phosphate groups"/>
    <property type="evidence" value="ECO:0007669"/>
    <property type="project" value="InterPro"/>
</dbReference>
<proteinExistence type="predicted"/>
<dbReference type="CDD" id="cd06853">
    <property type="entry name" value="GT_WecA_like"/>
    <property type="match status" value="1"/>
</dbReference>
<organism evidence="9 10">
    <name type="scientific">Flammeovirga aprica JL-4</name>
    <dbReference type="NCBI Taxonomy" id="694437"/>
    <lineage>
        <taxon>Bacteria</taxon>
        <taxon>Pseudomonadati</taxon>
        <taxon>Bacteroidota</taxon>
        <taxon>Cytophagia</taxon>
        <taxon>Cytophagales</taxon>
        <taxon>Flammeovirgaceae</taxon>
        <taxon>Flammeovirga</taxon>
    </lineage>
</organism>
<evidence type="ECO:0000256" key="8">
    <source>
        <dbReference type="SAM" id="Phobius"/>
    </source>
</evidence>
<keyword evidence="3 9" id="KW-0808">Transferase</keyword>
<keyword evidence="2" id="KW-1003">Cell membrane</keyword>
<dbReference type="Proteomes" id="UP000576082">
    <property type="component" value="Unassembled WGS sequence"/>
</dbReference>
<dbReference type="GO" id="GO:0005886">
    <property type="term" value="C:plasma membrane"/>
    <property type="evidence" value="ECO:0007669"/>
    <property type="project" value="UniProtKB-SubCell"/>
</dbReference>
<comment type="subcellular location">
    <subcellularLocation>
        <location evidence="1">Cell membrane</location>
        <topology evidence="1">Multi-pass membrane protein</topology>
    </subcellularLocation>
</comment>
<feature type="transmembrane region" description="Helical" evidence="8">
    <location>
        <begin position="248"/>
        <end position="271"/>
    </location>
</feature>
<dbReference type="RefSeq" id="WP_169660411.1">
    <property type="nucleotide sequence ID" value="NZ_JABANE010000144.1"/>
</dbReference>
<feature type="transmembrane region" description="Helical" evidence="8">
    <location>
        <begin position="292"/>
        <end position="317"/>
    </location>
</feature>
<dbReference type="GO" id="GO:0009103">
    <property type="term" value="P:lipopolysaccharide biosynthetic process"/>
    <property type="evidence" value="ECO:0007669"/>
    <property type="project" value="TreeGrafter"/>
</dbReference>
<dbReference type="EMBL" id="JABANE010000144">
    <property type="protein sequence ID" value="NME72217.1"/>
    <property type="molecule type" value="Genomic_DNA"/>
</dbReference>
<dbReference type="GO" id="GO:0071555">
    <property type="term" value="P:cell wall organization"/>
    <property type="evidence" value="ECO:0007669"/>
    <property type="project" value="TreeGrafter"/>
</dbReference>
<protein>
    <submittedName>
        <fullName evidence="9">Undecaprenyl/decaprenyl-phosphate alpha-N-acetylglucosaminyl 1-phosphate transferase</fullName>
    </submittedName>
</protein>
<evidence type="ECO:0000256" key="5">
    <source>
        <dbReference type="ARBA" id="ARBA00022989"/>
    </source>
</evidence>
<dbReference type="InterPro" id="IPR000715">
    <property type="entry name" value="Glycosyl_transferase_4"/>
</dbReference>
<gene>
    <name evidence="9" type="ORF">HHU12_29930</name>
</gene>
<evidence type="ECO:0000256" key="1">
    <source>
        <dbReference type="ARBA" id="ARBA00004651"/>
    </source>
</evidence>
<dbReference type="Pfam" id="PF00953">
    <property type="entry name" value="Glycos_transf_4"/>
    <property type="match status" value="1"/>
</dbReference>
<feature type="transmembrane region" description="Helical" evidence="8">
    <location>
        <begin position="213"/>
        <end position="236"/>
    </location>
</feature>
<accession>A0A7X9S134</accession>
<keyword evidence="7" id="KW-0460">Magnesium</keyword>
<keyword evidence="10" id="KW-1185">Reference proteome</keyword>
<keyword evidence="4 8" id="KW-0812">Transmembrane</keyword>
<evidence type="ECO:0000313" key="10">
    <source>
        <dbReference type="Proteomes" id="UP000576082"/>
    </source>
</evidence>
<evidence type="ECO:0000313" key="9">
    <source>
        <dbReference type="EMBL" id="NME72217.1"/>
    </source>
</evidence>
<evidence type="ECO:0000256" key="2">
    <source>
        <dbReference type="ARBA" id="ARBA00022475"/>
    </source>
</evidence>
<feature type="transmembrane region" description="Helical" evidence="8">
    <location>
        <begin position="323"/>
        <end position="340"/>
    </location>
</feature>
<sequence length="376" mass="41856">MLILLLSLLTSLTVSLIAVPEVRKVIIKSRLLDEPGGRKIHTGLIPAMGGVGIFLGFVLSFCLWGEDTSSFNLNYLFFGLILMLFMGIRDDMLPLSPRNKLIIQFMATFIVVVLGDVRISSLYTLFSGVELPLFISYAISMFVIIALTNSFNLIDGINGLSGSISTLISFSLGIWFYLVDEATLALAMFAMVGACLGFLYYNWGKAQIFMGDAGALFLGFFISISLIIFVNIDFALDVSNPYKIDTPISIAIALFIYPFIDTLRIFTIRILSGRSPFSPDKKHIHHILIRTGLTHASASSVIIIFSVIFMTTVMAVSPFFNDLLLLVVILSSLYFIPLLLRIRVSNYKENNQKSPFQSSTKEKTFKHKIFKIEKTG</sequence>
<dbReference type="PANTHER" id="PTHR22926">
    <property type="entry name" value="PHOSPHO-N-ACETYLMURAMOYL-PENTAPEPTIDE-TRANSFERASE"/>
    <property type="match status" value="1"/>
</dbReference>
<dbReference type="AlphaFoldDB" id="A0A7X9S134"/>
<keyword evidence="6 8" id="KW-0472">Membrane</keyword>
<feature type="transmembrane region" description="Helical" evidence="8">
    <location>
        <begin position="131"/>
        <end position="154"/>
    </location>
</feature>
<dbReference type="GO" id="GO:0046872">
    <property type="term" value="F:metal ion binding"/>
    <property type="evidence" value="ECO:0007669"/>
    <property type="project" value="UniProtKB-KW"/>
</dbReference>
<feature type="transmembrane region" description="Helical" evidence="8">
    <location>
        <begin position="42"/>
        <end position="64"/>
    </location>
</feature>
<evidence type="ECO:0000256" key="3">
    <source>
        <dbReference type="ARBA" id="ARBA00022679"/>
    </source>
</evidence>
<dbReference type="GO" id="GO:0044038">
    <property type="term" value="P:cell wall macromolecule biosynthetic process"/>
    <property type="evidence" value="ECO:0007669"/>
    <property type="project" value="TreeGrafter"/>
</dbReference>
<name>A0A7X9S134_9BACT</name>
<dbReference type="PANTHER" id="PTHR22926:SF3">
    <property type="entry name" value="UNDECAPRENYL-PHOSPHATE ALPHA-N-ACETYLGLUCOSAMINYL 1-PHOSPHATE TRANSFERASE"/>
    <property type="match status" value="1"/>
</dbReference>
<feature type="binding site" evidence="7">
    <location>
        <position position="152"/>
    </location>
    <ligand>
        <name>Mg(2+)</name>
        <dbReference type="ChEBI" id="CHEBI:18420"/>
    </ligand>
</feature>
<evidence type="ECO:0000256" key="4">
    <source>
        <dbReference type="ARBA" id="ARBA00022692"/>
    </source>
</evidence>
<reference evidence="9 10" key="1">
    <citation type="submission" date="2020-04" db="EMBL/GenBank/DDBJ databases">
        <title>Flammeovirga sp. SR4, a novel species isolated from seawater.</title>
        <authorList>
            <person name="Wang X."/>
        </authorList>
    </citation>
    <scope>NUCLEOTIDE SEQUENCE [LARGE SCALE GENOMIC DNA]</scope>
    <source>
        <strain evidence="9 10">ATCC 23126</strain>
    </source>
</reference>
<comment type="cofactor">
    <cofactor evidence="7">
        <name>Mg(2+)</name>
        <dbReference type="ChEBI" id="CHEBI:18420"/>
    </cofactor>
</comment>
<evidence type="ECO:0000256" key="7">
    <source>
        <dbReference type="PIRSR" id="PIRSR600715-1"/>
    </source>
</evidence>
<feature type="transmembrane region" description="Helical" evidence="8">
    <location>
        <begin position="174"/>
        <end position="201"/>
    </location>
</feature>
<evidence type="ECO:0000256" key="6">
    <source>
        <dbReference type="ARBA" id="ARBA00023136"/>
    </source>
</evidence>
<feature type="transmembrane region" description="Helical" evidence="8">
    <location>
        <begin position="71"/>
        <end position="89"/>
    </location>
</feature>
<keyword evidence="7" id="KW-0479">Metal-binding</keyword>
<feature type="binding site" evidence="7">
    <location>
        <position position="212"/>
    </location>
    <ligand>
        <name>Mg(2+)</name>
        <dbReference type="ChEBI" id="CHEBI:18420"/>
    </ligand>
</feature>
<comment type="caution">
    <text evidence="9">The sequence shown here is derived from an EMBL/GenBank/DDBJ whole genome shotgun (WGS) entry which is preliminary data.</text>
</comment>
<keyword evidence="5 8" id="KW-1133">Transmembrane helix</keyword>